<dbReference type="PANTHER" id="PTHR46233:SF3">
    <property type="entry name" value="HYDROXYACYLGLUTATHIONE HYDROLASE GLOC"/>
    <property type="match status" value="1"/>
</dbReference>
<organism evidence="6 7">
    <name type="scientific">Desulfobulbus oralis</name>
    <dbReference type="NCBI Taxonomy" id="1986146"/>
    <lineage>
        <taxon>Bacteria</taxon>
        <taxon>Pseudomonadati</taxon>
        <taxon>Thermodesulfobacteriota</taxon>
        <taxon>Desulfobulbia</taxon>
        <taxon>Desulfobulbales</taxon>
        <taxon>Desulfobulbaceae</taxon>
        <taxon>Desulfobulbus</taxon>
    </lineage>
</organism>
<dbReference type="PANTHER" id="PTHR46233">
    <property type="entry name" value="HYDROXYACYLGLUTATHIONE HYDROLASE GLOC"/>
    <property type="match status" value="1"/>
</dbReference>
<keyword evidence="7" id="KW-1185">Reference proteome</keyword>
<dbReference type="InterPro" id="IPR051453">
    <property type="entry name" value="MBL_Glyoxalase_II"/>
</dbReference>
<sequence length="345" mass="40125">MKMQKDSASGRMQSIHKTPDGIMIYGPHAQTAEENKGENTISSIYIIEKDKNICIIDTGRFESRYRILKNIIEKNNYQLKYIILTHDHYDHIGNADILKREFGGTIYAHKMDKLLIENPLNIYDNEKIKKVYGYSIYESWREIGLGKGDIINMKKYVNNYFYESANVDIYIDEEIEIDLSGVKIRLLHTPGHSPGSISVYIGETNSIYTGDLTFWINPCRPYPIGNMDNCLQSLSRIQKMDIKYCGPGHYFGISSPKDWIKNLLHKYKKMENDILECTYKKKNIREIRNIIFKKNPPDSFFPIPENSIQANLFSLMQRGKIYHISEDGIIYWINTNNAGGRYVEK</sequence>
<gene>
    <name evidence="6" type="ORF">CAY53_07760</name>
</gene>
<dbReference type="AlphaFoldDB" id="A0A2L1GNW5"/>
<evidence type="ECO:0000256" key="2">
    <source>
        <dbReference type="ARBA" id="ARBA00022723"/>
    </source>
</evidence>
<dbReference type="KEGG" id="deo:CAY53_07760"/>
<protein>
    <recommendedName>
        <fullName evidence="5">Metallo-beta-lactamase domain-containing protein</fullName>
    </recommendedName>
</protein>
<dbReference type="GO" id="GO:0046872">
    <property type="term" value="F:metal ion binding"/>
    <property type="evidence" value="ECO:0007669"/>
    <property type="project" value="UniProtKB-KW"/>
</dbReference>
<dbReference type="SMART" id="SM00849">
    <property type="entry name" value="Lactamase_B"/>
    <property type="match status" value="1"/>
</dbReference>
<dbReference type="SUPFAM" id="SSF56281">
    <property type="entry name" value="Metallo-hydrolase/oxidoreductase"/>
    <property type="match status" value="1"/>
</dbReference>
<dbReference type="GO" id="GO:0016787">
    <property type="term" value="F:hydrolase activity"/>
    <property type="evidence" value="ECO:0007669"/>
    <property type="project" value="UniProtKB-KW"/>
</dbReference>
<evidence type="ECO:0000256" key="3">
    <source>
        <dbReference type="ARBA" id="ARBA00022801"/>
    </source>
</evidence>
<evidence type="ECO:0000256" key="4">
    <source>
        <dbReference type="ARBA" id="ARBA00022833"/>
    </source>
</evidence>
<keyword evidence="4" id="KW-0862">Zinc</keyword>
<dbReference type="CDD" id="cd06262">
    <property type="entry name" value="metallo-hydrolase-like_MBL-fold"/>
    <property type="match status" value="1"/>
</dbReference>
<keyword evidence="3" id="KW-0378">Hydrolase</keyword>
<evidence type="ECO:0000259" key="5">
    <source>
        <dbReference type="SMART" id="SM00849"/>
    </source>
</evidence>
<dbReference type="Pfam" id="PF00753">
    <property type="entry name" value="Lactamase_B"/>
    <property type="match status" value="1"/>
</dbReference>
<evidence type="ECO:0000313" key="7">
    <source>
        <dbReference type="Proteomes" id="UP000239867"/>
    </source>
</evidence>
<evidence type="ECO:0000256" key="1">
    <source>
        <dbReference type="ARBA" id="ARBA00001947"/>
    </source>
</evidence>
<dbReference type="EMBL" id="CP021255">
    <property type="protein sequence ID" value="AVD71373.1"/>
    <property type="molecule type" value="Genomic_DNA"/>
</dbReference>
<keyword evidence="2" id="KW-0479">Metal-binding</keyword>
<evidence type="ECO:0000313" key="6">
    <source>
        <dbReference type="EMBL" id="AVD71373.1"/>
    </source>
</evidence>
<dbReference type="InterPro" id="IPR001279">
    <property type="entry name" value="Metallo-B-lactamas"/>
</dbReference>
<accession>A0A2L1GNW5</accession>
<reference evidence="6 7" key="1">
    <citation type="journal article" date="2018" name="MBio">
        <title>Insights into the evolution of host association through the isolation and characterization of a novel human periodontal pathobiont, Desulfobulbus oralis.</title>
        <authorList>
            <person name="Cross K.L."/>
            <person name="Chirania P."/>
            <person name="Xiong W."/>
            <person name="Beall C.J."/>
            <person name="Elkins J.G."/>
            <person name="Giannone R.J."/>
            <person name="Griffen A.L."/>
            <person name="Guss A.M."/>
            <person name="Hettich R.L."/>
            <person name="Joshi S.S."/>
            <person name="Mokrzan E.M."/>
            <person name="Martin R.K."/>
            <person name="Zhulin I.B."/>
            <person name="Leys E.J."/>
            <person name="Podar M."/>
        </authorList>
    </citation>
    <scope>NUCLEOTIDE SEQUENCE [LARGE SCALE GENOMIC DNA]</scope>
    <source>
        <strain evidence="6 7">ORNL</strain>
    </source>
</reference>
<dbReference type="Gene3D" id="3.60.15.10">
    <property type="entry name" value="Ribonuclease Z/Hydroxyacylglutathione hydrolase-like"/>
    <property type="match status" value="1"/>
</dbReference>
<feature type="domain" description="Metallo-beta-lactamase" evidence="5">
    <location>
        <begin position="41"/>
        <end position="249"/>
    </location>
</feature>
<comment type="cofactor">
    <cofactor evidence="1">
        <name>Zn(2+)</name>
        <dbReference type="ChEBI" id="CHEBI:29105"/>
    </cofactor>
</comment>
<proteinExistence type="predicted"/>
<dbReference type="OrthoDB" id="9802991at2"/>
<dbReference type="Proteomes" id="UP000239867">
    <property type="component" value="Chromosome"/>
</dbReference>
<name>A0A2L1GNW5_9BACT</name>
<dbReference type="InterPro" id="IPR036866">
    <property type="entry name" value="RibonucZ/Hydroxyglut_hydro"/>
</dbReference>